<evidence type="ECO:0000313" key="2">
    <source>
        <dbReference type="EMBL" id="MBB5431392.1"/>
    </source>
</evidence>
<name>A0A7W8QJ18_9ACTN</name>
<dbReference type="EMBL" id="JACHDB010000001">
    <property type="protein sequence ID" value="MBB5431392.1"/>
    <property type="molecule type" value="Genomic_DNA"/>
</dbReference>
<sequence length="78" mass="7866">MTPATLAARGGLAPAPPQPAPPSAISRGACYAPGRPGRPCGHCGAPQTGHGVRYAALAGAHEWTPEMRLGADRIGVTR</sequence>
<evidence type="ECO:0000313" key="3">
    <source>
        <dbReference type="Proteomes" id="UP000572635"/>
    </source>
</evidence>
<evidence type="ECO:0000256" key="1">
    <source>
        <dbReference type="SAM" id="MobiDB-lite"/>
    </source>
</evidence>
<dbReference type="RefSeq" id="WP_184391025.1">
    <property type="nucleotide sequence ID" value="NZ_BAAAJD010000226.1"/>
</dbReference>
<feature type="region of interest" description="Disordered" evidence="1">
    <location>
        <begin position="1"/>
        <end position="30"/>
    </location>
</feature>
<reference evidence="2 3" key="1">
    <citation type="submission" date="2020-08" db="EMBL/GenBank/DDBJ databases">
        <title>Sequencing the genomes of 1000 actinobacteria strains.</title>
        <authorList>
            <person name="Klenk H.-P."/>
        </authorList>
    </citation>
    <scope>NUCLEOTIDE SEQUENCE [LARGE SCALE GENOMIC DNA]</scope>
    <source>
        <strain evidence="2 3">DSM 44551</strain>
    </source>
</reference>
<proteinExistence type="predicted"/>
<gene>
    <name evidence="2" type="ORF">HDA36_001476</name>
</gene>
<keyword evidence="3" id="KW-1185">Reference proteome</keyword>
<feature type="compositionally biased region" description="Low complexity" evidence="1">
    <location>
        <begin position="1"/>
        <end position="13"/>
    </location>
</feature>
<accession>A0A7W8QJ18</accession>
<organism evidence="2 3">
    <name type="scientific">Nocardiopsis composta</name>
    <dbReference type="NCBI Taxonomy" id="157465"/>
    <lineage>
        <taxon>Bacteria</taxon>
        <taxon>Bacillati</taxon>
        <taxon>Actinomycetota</taxon>
        <taxon>Actinomycetes</taxon>
        <taxon>Streptosporangiales</taxon>
        <taxon>Nocardiopsidaceae</taxon>
        <taxon>Nocardiopsis</taxon>
    </lineage>
</organism>
<comment type="caution">
    <text evidence="2">The sequence shown here is derived from an EMBL/GenBank/DDBJ whole genome shotgun (WGS) entry which is preliminary data.</text>
</comment>
<protein>
    <submittedName>
        <fullName evidence="2">Uncharacterized protein</fullName>
    </submittedName>
</protein>
<dbReference type="AlphaFoldDB" id="A0A7W8QJ18"/>
<dbReference type="Proteomes" id="UP000572635">
    <property type="component" value="Unassembled WGS sequence"/>
</dbReference>